<reference evidence="3" key="1">
    <citation type="submission" date="2017-01" db="EMBL/GenBank/DDBJ databases">
        <authorList>
            <person name="Varghese N."/>
            <person name="Submissions S."/>
        </authorList>
    </citation>
    <scope>NUCLEOTIDE SEQUENCE [LARGE SCALE GENOMIC DNA]</scope>
    <source>
        <strain evidence="3">DSM 21054</strain>
    </source>
</reference>
<accession>A0A1N7RCL9</accession>
<evidence type="ECO:0000313" key="3">
    <source>
        <dbReference type="Proteomes" id="UP000186917"/>
    </source>
</evidence>
<sequence length="324" mass="36228">MERVGTLIYKLLEQYQLQTQPGQMMMTAQMLLTELQQCELAAAQPASKTVTVVIPAVAQPAPEPVLQAHQPVVAETVAVSSPPFQPQQPYQPYQHYQSSSGWQQANPAPATHTHTTTVQMPAATAPVQQTAFVQQVVPMQQAVPMQQVAPVQQHVVTPMPVTPVMEEEAPAPQPAIPSVPPAPVQQSKGWQFDPVHDVPTLIHQQDTATAVIYDINDRITAATKSESLNERLRVEKIELGSVLQESPIRDLKKAIGINDRYLFINELFRGDETMYERSLKTINGFNILPEAQYWIQRELKVKLGWNEHSEAVAHFDQLVKRRFT</sequence>
<evidence type="ECO:0000256" key="1">
    <source>
        <dbReference type="SAM" id="MobiDB-lite"/>
    </source>
</evidence>
<feature type="region of interest" description="Disordered" evidence="1">
    <location>
        <begin position="83"/>
        <end position="114"/>
    </location>
</feature>
<name>A0A1N7RCL9_9BACT</name>
<dbReference type="STRING" id="477680.SAMN05421788_111133"/>
<gene>
    <name evidence="2" type="ORF">SAMN05421788_111133</name>
</gene>
<dbReference type="Proteomes" id="UP000186917">
    <property type="component" value="Unassembled WGS sequence"/>
</dbReference>
<dbReference type="AlphaFoldDB" id="A0A1N7RCL9"/>
<proteinExistence type="predicted"/>
<dbReference type="EMBL" id="FTOR01000011">
    <property type="protein sequence ID" value="SIT32427.1"/>
    <property type="molecule type" value="Genomic_DNA"/>
</dbReference>
<evidence type="ECO:0000313" key="2">
    <source>
        <dbReference type="EMBL" id="SIT32427.1"/>
    </source>
</evidence>
<protein>
    <submittedName>
        <fullName evidence="2">Uncharacterized protein</fullName>
    </submittedName>
</protein>
<feature type="compositionally biased region" description="Low complexity" evidence="1">
    <location>
        <begin position="87"/>
        <end position="100"/>
    </location>
</feature>
<organism evidence="2 3">
    <name type="scientific">Filimonas lacunae</name>
    <dbReference type="NCBI Taxonomy" id="477680"/>
    <lineage>
        <taxon>Bacteria</taxon>
        <taxon>Pseudomonadati</taxon>
        <taxon>Bacteroidota</taxon>
        <taxon>Chitinophagia</taxon>
        <taxon>Chitinophagales</taxon>
        <taxon>Chitinophagaceae</taxon>
        <taxon>Filimonas</taxon>
    </lineage>
</organism>
<dbReference type="RefSeq" id="WP_096510699.1">
    <property type="nucleotide sequence ID" value="NZ_AP017422.1"/>
</dbReference>
<keyword evidence="3" id="KW-1185">Reference proteome</keyword>
<dbReference type="OrthoDB" id="1100725at2"/>